<dbReference type="PROSITE" id="PS51892">
    <property type="entry name" value="SUBTILASE"/>
    <property type="match status" value="1"/>
</dbReference>
<dbReference type="InterPro" id="IPR023827">
    <property type="entry name" value="Peptidase_S8_Asp-AS"/>
</dbReference>
<keyword evidence="3" id="KW-0479">Metal-binding</keyword>
<dbReference type="Pfam" id="PF00082">
    <property type="entry name" value="Peptidase_S8"/>
    <property type="match status" value="1"/>
</dbReference>
<dbReference type="RefSeq" id="WP_342454330.1">
    <property type="nucleotide sequence ID" value="NZ_CBCRVE010000018.1"/>
</dbReference>
<dbReference type="InterPro" id="IPR050131">
    <property type="entry name" value="Peptidase_S8_subtilisin-like"/>
</dbReference>
<dbReference type="PRINTS" id="PR00723">
    <property type="entry name" value="SUBTILISIN"/>
</dbReference>
<evidence type="ECO:0000256" key="5">
    <source>
        <dbReference type="ARBA" id="ARBA00022825"/>
    </source>
</evidence>
<accession>A0ABS4H802</accession>
<evidence type="ECO:0000256" key="6">
    <source>
        <dbReference type="PROSITE-ProRule" id="PRU01240"/>
    </source>
</evidence>
<dbReference type="InterPro" id="IPR036852">
    <property type="entry name" value="Peptidase_S8/S53_dom_sf"/>
</dbReference>
<gene>
    <name evidence="8" type="ORF">J2Z20_003546</name>
</gene>
<dbReference type="CDD" id="cd07477">
    <property type="entry name" value="Peptidases_S8_Subtilisin_subset"/>
    <property type="match status" value="1"/>
</dbReference>
<evidence type="ECO:0000256" key="4">
    <source>
        <dbReference type="ARBA" id="ARBA00022801"/>
    </source>
</evidence>
<evidence type="ECO:0000313" key="8">
    <source>
        <dbReference type="EMBL" id="MBP1938606.1"/>
    </source>
</evidence>
<keyword evidence="9" id="KW-1185">Reference proteome</keyword>
<dbReference type="EMBL" id="JAGGKP010000018">
    <property type="protein sequence ID" value="MBP1938606.1"/>
    <property type="molecule type" value="Genomic_DNA"/>
</dbReference>
<organism evidence="8 9">
    <name type="scientific">Paenibacillus sediminis</name>
    <dbReference type="NCBI Taxonomy" id="664909"/>
    <lineage>
        <taxon>Bacteria</taxon>
        <taxon>Bacillati</taxon>
        <taxon>Bacillota</taxon>
        <taxon>Bacilli</taxon>
        <taxon>Bacillales</taxon>
        <taxon>Paenibacillaceae</taxon>
        <taxon>Paenibacillus</taxon>
    </lineage>
</organism>
<proteinExistence type="inferred from homology"/>
<comment type="caution">
    <text evidence="8">The sequence shown here is derived from an EMBL/GenBank/DDBJ whole genome shotgun (WGS) entry which is preliminary data.</text>
</comment>
<feature type="active site" description="Charge relay system" evidence="6">
    <location>
        <position position="322"/>
    </location>
</feature>
<keyword evidence="2 6" id="KW-0645">Protease</keyword>
<dbReference type="Gene3D" id="3.40.50.200">
    <property type="entry name" value="Peptidase S8/S53 domain"/>
    <property type="match status" value="1"/>
</dbReference>
<keyword evidence="5 6" id="KW-0720">Serine protease</keyword>
<name>A0ABS4H802_9BACL</name>
<feature type="active site" description="Charge relay system" evidence="6">
    <location>
        <position position="135"/>
    </location>
</feature>
<dbReference type="PROSITE" id="PS00137">
    <property type="entry name" value="SUBTILASE_HIS"/>
    <property type="match status" value="1"/>
</dbReference>
<dbReference type="PANTHER" id="PTHR43806">
    <property type="entry name" value="PEPTIDASE S8"/>
    <property type="match status" value="1"/>
</dbReference>
<evidence type="ECO:0000256" key="1">
    <source>
        <dbReference type="ARBA" id="ARBA00011073"/>
    </source>
</evidence>
<dbReference type="PROSITE" id="PS00136">
    <property type="entry name" value="SUBTILASE_ASP"/>
    <property type="match status" value="1"/>
</dbReference>
<dbReference type="SUPFAM" id="SSF52743">
    <property type="entry name" value="Subtilisin-like"/>
    <property type="match status" value="1"/>
</dbReference>
<dbReference type="Proteomes" id="UP001519273">
    <property type="component" value="Unassembled WGS sequence"/>
</dbReference>
<dbReference type="GO" id="GO:0006508">
    <property type="term" value="P:proteolysis"/>
    <property type="evidence" value="ECO:0007669"/>
    <property type="project" value="UniProtKB-KW"/>
</dbReference>
<dbReference type="InterPro" id="IPR034202">
    <property type="entry name" value="Subtilisin_Carlsberg-like"/>
</dbReference>
<comment type="similarity">
    <text evidence="1 6">Belongs to the peptidase S8 family.</text>
</comment>
<evidence type="ECO:0000256" key="3">
    <source>
        <dbReference type="ARBA" id="ARBA00022723"/>
    </source>
</evidence>
<dbReference type="PANTHER" id="PTHR43806:SF11">
    <property type="entry name" value="CEREVISIN-RELATED"/>
    <property type="match status" value="1"/>
</dbReference>
<feature type="domain" description="Peptidase S8/S53" evidence="7">
    <location>
        <begin position="128"/>
        <end position="360"/>
    </location>
</feature>
<dbReference type="InterPro" id="IPR015500">
    <property type="entry name" value="Peptidase_S8_subtilisin-rel"/>
</dbReference>
<evidence type="ECO:0000313" key="9">
    <source>
        <dbReference type="Proteomes" id="UP001519273"/>
    </source>
</evidence>
<protein>
    <submittedName>
        <fullName evidence="8">Subtilisin family serine protease</fullName>
    </submittedName>
</protein>
<evidence type="ECO:0000259" key="7">
    <source>
        <dbReference type="Pfam" id="PF00082"/>
    </source>
</evidence>
<feature type="active site" description="Charge relay system" evidence="6">
    <location>
        <position position="168"/>
    </location>
</feature>
<dbReference type="InterPro" id="IPR000209">
    <property type="entry name" value="Peptidase_S8/S53_dom"/>
</dbReference>
<evidence type="ECO:0000256" key="2">
    <source>
        <dbReference type="ARBA" id="ARBA00022670"/>
    </source>
</evidence>
<reference evidence="8 9" key="1">
    <citation type="submission" date="2021-03" db="EMBL/GenBank/DDBJ databases">
        <title>Genomic Encyclopedia of Type Strains, Phase IV (KMG-IV): sequencing the most valuable type-strain genomes for metagenomic binning, comparative biology and taxonomic classification.</title>
        <authorList>
            <person name="Goeker M."/>
        </authorList>
    </citation>
    <scope>NUCLEOTIDE SEQUENCE [LARGE SCALE GENOMIC DNA]</scope>
    <source>
        <strain evidence="8 9">DSM 23491</strain>
    </source>
</reference>
<sequence length="399" mass="44663">MDYSNFLQLLHNEIESPINKRRQRIITFVHPRQYAECLYYLRKLKPSLSKLQHVQSSNLIQALICPLSSDGIIDQIMDQFRDTLIIEEDVQMRVHDVQSPKYEIPQSIPWGVKQIRAPQTWSTSTGYQVKIGVIDTGVDFNHPDLRNSLARGINLINRTMLPYDDNGHGTHISGTIAAANSTQGMIGIAPRATIYPVKAFDYNGSAFVSDIILGIEWCVRNQVNIINMSFGMKTRSRALLDVVKKAYHAGIVIVASSGNDRKKYSIDYPARYPQTISVGATDKYRRIASFSNRGPFVDIYAPGDKIISCWNHSKYNEMSGTSMATSHVSGAIALLLAQRPGLTPAEIKNLLLRSASSLKSKNDWRRVSEGKAGEVNALRLMRDGLKKYANSKKTAPSFE</sequence>
<keyword evidence="4 6" id="KW-0378">Hydrolase</keyword>
<dbReference type="GO" id="GO:0008233">
    <property type="term" value="F:peptidase activity"/>
    <property type="evidence" value="ECO:0007669"/>
    <property type="project" value="UniProtKB-KW"/>
</dbReference>
<dbReference type="InterPro" id="IPR022398">
    <property type="entry name" value="Peptidase_S8_His-AS"/>
</dbReference>